<keyword evidence="2" id="KW-0472">Membrane</keyword>
<name>A0A8H3TP01_9TREE</name>
<gene>
    <name evidence="3" type="ORF">NliqN6_0964</name>
</gene>
<protein>
    <submittedName>
        <fullName evidence="3">Uncharacterized protein</fullName>
    </submittedName>
</protein>
<proteinExistence type="predicted"/>
<feature type="region of interest" description="Disordered" evidence="1">
    <location>
        <begin position="286"/>
        <end position="305"/>
    </location>
</feature>
<comment type="caution">
    <text evidence="3">The sequence shown here is derived from an EMBL/GenBank/DDBJ whole genome shotgun (WGS) entry which is preliminary data.</text>
</comment>
<keyword evidence="2" id="KW-0812">Transmembrane</keyword>
<evidence type="ECO:0000256" key="1">
    <source>
        <dbReference type="SAM" id="MobiDB-lite"/>
    </source>
</evidence>
<feature type="compositionally biased region" description="Pro residues" evidence="1">
    <location>
        <begin position="291"/>
        <end position="305"/>
    </location>
</feature>
<dbReference type="Proteomes" id="UP000620104">
    <property type="component" value="Unassembled WGS sequence"/>
</dbReference>
<dbReference type="EMBL" id="BLZA01000009">
    <property type="protein sequence ID" value="GHJ84562.1"/>
    <property type="molecule type" value="Genomic_DNA"/>
</dbReference>
<evidence type="ECO:0000313" key="4">
    <source>
        <dbReference type="Proteomes" id="UP000620104"/>
    </source>
</evidence>
<evidence type="ECO:0000313" key="3">
    <source>
        <dbReference type="EMBL" id="GHJ84562.1"/>
    </source>
</evidence>
<accession>A0A8H3TP01</accession>
<feature type="transmembrane region" description="Helical" evidence="2">
    <location>
        <begin position="132"/>
        <end position="153"/>
    </location>
</feature>
<evidence type="ECO:0000256" key="2">
    <source>
        <dbReference type="SAM" id="Phobius"/>
    </source>
</evidence>
<reference evidence="3" key="1">
    <citation type="submission" date="2020-07" db="EMBL/GenBank/DDBJ databases">
        <title>Draft Genome Sequence of a Deep-Sea Yeast, Naganishia (Cryptococcus) liquefaciens strain N6.</title>
        <authorList>
            <person name="Han Y.W."/>
            <person name="Kajitani R."/>
            <person name="Morimoto H."/>
            <person name="Parhat M."/>
            <person name="Tsubouchi H."/>
            <person name="Bakenova O."/>
            <person name="Ogata M."/>
            <person name="Argunhan B."/>
            <person name="Aoki R."/>
            <person name="Kajiwara S."/>
            <person name="Itoh T."/>
            <person name="Iwasaki H."/>
        </authorList>
    </citation>
    <scope>NUCLEOTIDE SEQUENCE</scope>
    <source>
        <strain evidence="3">N6</strain>
    </source>
</reference>
<dbReference type="AlphaFoldDB" id="A0A8H3TP01"/>
<keyword evidence="2" id="KW-1133">Transmembrane helix</keyword>
<keyword evidence="4" id="KW-1185">Reference proteome</keyword>
<organism evidence="3 4">
    <name type="scientific">Naganishia liquefaciens</name>
    <dbReference type="NCBI Taxonomy" id="104408"/>
    <lineage>
        <taxon>Eukaryota</taxon>
        <taxon>Fungi</taxon>
        <taxon>Dikarya</taxon>
        <taxon>Basidiomycota</taxon>
        <taxon>Agaricomycotina</taxon>
        <taxon>Tremellomycetes</taxon>
        <taxon>Filobasidiales</taxon>
        <taxon>Filobasidiaceae</taxon>
        <taxon>Naganishia</taxon>
    </lineage>
</organism>
<dbReference type="OrthoDB" id="3263654at2759"/>
<sequence>MGSPQLYCDVGAQESFVPIRMRGFNAEQANDFKCPSVNPAPDTAEFLTNVTYMAQMVMQKMQGQDGRLEILRLINATEGRTRGEMLAPALERMLEIGATEMYARLPTDGITVRQTSALQTPRTVLGSRTKYGYLWVIPPAILCAFFFLGWMMYGFRSAAKAYWSPLDPGCMAVAGVAVPKDSSLFHAVNRLAGASIDHINDCITSPLRLGEVDAGHLALTMEAPDVAPGPKRGRSYGAPLPYTPTSTTAALSPEIKQLTPMLLSPDQALQHQNSFYGQSNYQANNGYFPPAGGPPANPAYPAYGP</sequence>